<dbReference type="InterPro" id="IPR011330">
    <property type="entry name" value="Glyco_hydro/deAcase_b/a-brl"/>
</dbReference>
<dbReference type="InterPro" id="IPR002509">
    <property type="entry name" value="NODB_dom"/>
</dbReference>
<dbReference type="SUPFAM" id="SSF88713">
    <property type="entry name" value="Glycoside hydrolase/deacetylase"/>
    <property type="match status" value="1"/>
</dbReference>
<dbReference type="AlphaFoldDB" id="A0A3S0BJ18"/>
<keyword evidence="6" id="KW-1185">Reference proteome</keyword>
<dbReference type="PANTHER" id="PTHR34216:SF3">
    <property type="entry name" value="POLY-BETA-1,6-N-ACETYL-D-GLUCOSAMINE N-DEACETYLASE"/>
    <property type="match status" value="1"/>
</dbReference>
<dbReference type="Proteomes" id="UP000276128">
    <property type="component" value="Unassembled WGS sequence"/>
</dbReference>
<accession>A0A3S0BJ18</accession>
<dbReference type="GO" id="GO:0005975">
    <property type="term" value="P:carbohydrate metabolic process"/>
    <property type="evidence" value="ECO:0007669"/>
    <property type="project" value="InterPro"/>
</dbReference>
<dbReference type="Pfam" id="PF01522">
    <property type="entry name" value="Polysacc_deac_1"/>
    <property type="match status" value="1"/>
</dbReference>
<feature type="chain" id="PRO_5038862919" evidence="3">
    <location>
        <begin position="19"/>
        <end position="303"/>
    </location>
</feature>
<evidence type="ECO:0000313" key="5">
    <source>
        <dbReference type="EMBL" id="RTE07155.1"/>
    </source>
</evidence>
<protein>
    <submittedName>
        <fullName evidence="5">Polysaccharide deacetylase</fullName>
    </submittedName>
</protein>
<gene>
    <name evidence="5" type="ORF">EJQ19_21625</name>
</gene>
<dbReference type="PANTHER" id="PTHR34216">
    <property type="match status" value="1"/>
</dbReference>
<dbReference type="GO" id="GO:0005576">
    <property type="term" value="C:extracellular region"/>
    <property type="evidence" value="ECO:0007669"/>
    <property type="project" value="UniProtKB-SubCell"/>
</dbReference>
<reference evidence="5 6" key="1">
    <citation type="submission" date="2018-12" db="EMBL/GenBank/DDBJ databases">
        <title>Bacillus ochoae sp. nov., Paenibacillus whitsoniae sp. nov., Paenibacillus spiritus sp. nov. Isolated from the Mars Exploration Rover during spacecraft assembly.</title>
        <authorList>
            <person name="Seuylemezian A."/>
            <person name="Vaishampayan P."/>
        </authorList>
    </citation>
    <scope>NUCLEOTIDE SEQUENCE [LARGE SCALE GENOMIC DNA]</scope>
    <source>
        <strain evidence="5 6">MER 54</strain>
    </source>
</reference>
<evidence type="ECO:0000313" key="6">
    <source>
        <dbReference type="Proteomes" id="UP000276128"/>
    </source>
</evidence>
<name>A0A3S0BJ18_9BACL</name>
<comment type="caution">
    <text evidence="5">The sequence shown here is derived from an EMBL/GenBank/DDBJ whole genome shotgun (WGS) entry which is preliminary data.</text>
</comment>
<dbReference type="PROSITE" id="PS51677">
    <property type="entry name" value="NODB"/>
    <property type="match status" value="1"/>
</dbReference>
<sequence>MKSVFITMMLLMGGWTHANEQGALQGSSLDTVCSPKNVSASNLPPIDTKTIHYKNKALVLTYHHLDEKESFITITPVKFKQHLQALKDNHYNVVSVEDYACFQAKRRMLPPNAVVITFDDGYRSFYEKAYPILKQMGYPATNFVIVSDVDSDYPSLPFLTWNQIREMKRDGYSFYSHTYDLHQKRKDEAGNGIAPLPNRVFLPKEQRMEIDAERKQRVRTDLLRGEAYLKMKLDNKLSMLCFPMGEYNKTVVEEAKPLGFSLFFTTKEGINNGSSREVNRVSAGMPYVSGDVLMKKLAQYDQK</sequence>
<proteinExistence type="predicted"/>
<keyword evidence="2 3" id="KW-0732">Signal</keyword>
<evidence type="ECO:0000256" key="2">
    <source>
        <dbReference type="ARBA" id="ARBA00022729"/>
    </source>
</evidence>
<evidence type="ECO:0000256" key="1">
    <source>
        <dbReference type="ARBA" id="ARBA00004613"/>
    </source>
</evidence>
<evidence type="ECO:0000259" key="4">
    <source>
        <dbReference type="PROSITE" id="PS51677"/>
    </source>
</evidence>
<feature type="domain" description="NodB homology" evidence="4">
    <location>
        <begin position="112"/>
        <end position="303"/>
    </location>
</feature>
<organism evidence="5 6">
    <name type="scientific">Paenibacillus whitsoniae</name>
    <dbReference type="NCBI Taxonomy" id="2496558"/>
    <lineage>
        <taxon>Bacteria</taxon>
        <taxon>Bacillati</taxon>
        <taxon>Bacillota</taxon>
        <taxon>Bacilli</taxon>
        <taxon>Bacillales</taxon>
        <taxon>Paenibacillaceae</taxon>
        <taxon>Paenibacillus</taxon>
    </lineage>
</organism>
<dbReference type="InterPro" id="IPR051398">
    <property type="entry name" value="Polysacch_Deacetylase"/>
</dbReference>
<comment type="subcellular location">
    <subcellularLocation>
        <location evidence="1">Secreted</location>
    </subcellularLocation>
</comment>
<dbReference type="EMBL" id="RXHU01000066">
    <property type="protein sequence ID" value="RTE07155.1"/>
    <property type="molecule type" value="Genomic_DNA"/>
</dbReference>
<dbReference type="Gene3D" id="3.20.20.370">
    <property type="entry name" value="Glycoside hydrolase/deacetylase"/>
    <property type="match status" value="1"/>
</dbReference>
<dbReference type="GO" id="GO:0016810">
    <property type="term" value="F:hydrolase activity, acting on carbon-nitrogen (but not peptide) bonds"/>
    <property type="evidence" value="ECO:0007669"/>
    <property type="project" value="InterPro"/>
</dbReference>
<dbReference type="RefSeq" id="WP_126143319.1">
    <property type="nucleotide sequence ID" value="NZ_RXHU01000066.1"/>
</dbReference>
<evidence type="ECO:0000256" key="3">
    <source>
        <dbReference type="SAM" id="SignalP"/>
    </source>
</evidence>
<dbReference type="OrthoDB" id="9778320at2"/>
<feature type="signal peptide" evidence="3">
    <location>
        <begin position="1"/>
        <end position="18"/>
    </location>
</feature>